<feature type="region of interest" description="Disordered" evidence="6">
    <location>
        <begin position="374"/>
        <end position="418"/>
    </location>
</feature>
<dbReference type="GO" id="GO:0005886">
    <property type="term" value="C:plasma membrane"/>
    <property type="evidence" value="ECO:0007669"/>
    <property type="project" value="TreeGrafter"/>
</dbReference>
<reference evidence="8" key="1">
    <citation type="submission" date="2021-01" db="EMBL/GenBank/DDBJ databases">
        <authorList>
            <person name="Corre E."/>
            <person name="Pelletier E."/>
            <person name="Niang G."/>
            <person name="Scheremetjew M."/>
            <person name="Finn R."/>
            <person name="Kale V."/>
            <person name="Holt S."/>
            <person name="Cochrane G."/>
            <person name="Meng A."/>
            <person name="Brown T."/>
            <person name="Cohen L."/>
        </authorList>
    </citation>
    <scope>NUCLEOTIDE SEQUENCE</scope>
    <source>
        <strain evidence="8">CCMP1374</strain>
    </source>
</reference>
<sequence length="418" mass="45379">MQCALCETPIGEDPDAMALICKNGHQDVVHDKCYKNRYSNEVYKKAQHGESTKYGRGPAKERCLHDGCSSFVKIKALGKLEEVAKEKQNGGGKKAPQRRPPQEEGEWVDEEPKCQAFKADGSRCGRALAKEGKELLACRLHVDTLRKQKEFAENAAEEAIERERLAELELQAARERVDDMLPELDKEALGLGHRGAIEIGDAPANRGPDEAEKAAARERAAARAAKERAMAAPAKPAKWAAAEEGQNAKKGWNAAVDKSGLEDCPICLEEPADVQMNPCKHTCCGGCLDQWMSQKSSFASTLRAGSSDTTCPMCRQVVSETSAARPTAESAAQALASRVEEDDADLDVDWIALANQRQAEVMAQARVLREELTAPLPTLPPPQARRAPQAPIGTPQAPIGSQRAPIGTPNRQREESSC</sequence>
<dbReference type="EMBL" id="HBEP01001588">
    <property type="protein sequence ID" value="CAD8467831.1"/>
    <property type="molecule type" value="Transcribed_RNA"/>
</dbReference>
<accession>A0A7S0DXX0</accession>
<feature type="region of interest" description="Disordered" evidence="6">
    <location>
        <begin position="84"/>
        <end position="110"/>
    </location>
</feature>
<dbReference type="Pfam" id="PF00097">
    <property type="entry name" value="zf-C3HC4"/>
    <property type="match status" value="1"/>
</dbReference>
<evidence type="ECO:0000256" key="2">
    <source>
        <dbReference type="ARBA" id="ARBA00022771"/>
    </source>
</evidence>
<dbReference type="PANTHER" id="PTHR23007:SF11">
    <property type="entry name" value="E3 UBIQUITIN-PROTEIN LIGASE CBL"/>
    <property type="match status" value="1"/>
</dbReference>
<organism evidence="8">
    <name type="scientific">Phaeocystis antarctica</name>
    <dbReference type="NCBI Taxonomy" id="33657"/>
    <lineage>
        <taxon>Eukaryota</taxon>
        <taxon>Haptista</taxon>
        <taxon>Haptophyta</taxon>
        <taxon>Prymnesiophyceae</taxon>
        <taxon>Phaeocystales</taxon>
        <taxon>Phaeocystaceae</taxon>
        <taxon>Phaeocystis</taxon>
    </lineage>
</organism>
<evidence type="ECO:0000256" key="1">
    <source>
        <dbReference type="ARBA" id="ARBA00022723"/>
    </source>
</evidence>
<dbReference type="GO" id="GO:0007165">
    <property type="term" value="P:signal transduction"/>
    <property type="evidence" value="ECO:0007669"/>
    <property type="project" value="TreeGrafter"/>
</dbReference>
<dbReference type="Gene3D" id="3.30.40.10">
    <property type="entry name" value="Zinc/RING finger domain, C3HC4 (zinc finger)"/>
    <property type="match status" value="1"/>
</dbReference>
<proteinExistence type="predicted"/>
<evidence type="ECO:0000256" key="4">
    <source>
        <dbReference type="PROSITE-ProRule" id="PRU00175"/>
    </source>
</evidence>
<dbReference type="GO" id="GO:0017124">
    <property type="term" value="F:SH3 domain binding"/>
    <property type="evidence" value="ECO:0007669"/>
    <property type="project" value="TreeGrafter"/>
</dbReference>
<dbReference type="GO" id="GO:0023051">
    <property type="term" value="P:regulation of signaling"/>
    <property type="evidence" value="ECO:0007669"/>
    <property type="project" value="InterPro"/>
</dbReference>
<dbReference type="SUPFAM" id="SSF57850">
    <property type="entry name" value="RING/U-box"/>
    <property type="match status" value="1"/>
</dbReference>
<evidence type="ECO:0000313" key="8">
    <source>
        <dbReference type="EMBL" id="CAD8467831.1"/>
    </source>
</evidence>
<name>A0A7S0DXX0_9EUKA</name>
<evidence type="ECO:0000256" key="3">
    <source>
        <dbReference type="ARBA" id="ARBA00022833"/>
    </source>
</evidence>
<dbReference type="PANTHER" id="PTHR23007">
    <property type="entry name" value="CBL"/>
    <property type="match status" value="1"/>
</dbReference>
<keyword evidence="2 4" id="KW-0863">Zinc-finger</keyword>
<dbReference type="AlphaFoldDB" id="A0A7S0DXX0"/>
<evidence type="ECO:0000256" key="6">
    <source>
        <dbReference type="SAM" id="MobiDB-lite"/>
    </source>
</evidence>
<evidence type="ECO:0000259" key="7">
    <source>
        <dbReference type="PROSITE" id="PS50089"/>
    </source>
</evidence>
<keyword evidence="5" id="KW-0175">Coiled coil</keyword>
<dbReference type="InterPro" id="IPR018957">
    <property type="entry name" value="Znf_C3HC4_RING-type"/>
</dbReference>
<gene>
    <name evidence="8" type="ORF">PANT1444_LOCUS876</name>
</gene>
<keyword evidence="1" id="KW-0479">Metal-binding</keyword>
<protein>
    <recommendedName>
        <fullName evidence="7">RING-type domain-containing protein</fullName>
    </recommendedName>
</protein>
<evidence type="ECO:0000256" key="5">
    <source>
        <dbReference type="SAM" id="Coils"/>
    </source>
</evidence>
<dbReference type="PROSITE" id="PS50089">
    <property type="entry name" value="ZF_RING_2"/>
    <property type="match status" value="1"/>
</dbReference>
<keyword evidence="3" id="KW-0862">Zinc</keyword>
<feature type="domain" description="RING-type" evidence="7">
    <location>
        <begin position="264"/>
        <end position="315"/>
    </location>
</feature>
<dbReference type="InterPro" id="IPR013083">
    <property type="entry name" value="Znf_RING/FYVE/PHD"/>
</dbReference>
<dbReference type="InterPro" id="IPR024162">
    <property type="entry name" value="Adaptor_Cbl"/>
</dbReference>
<dbReference type="GO" id="GO:0061630">
    <property type="term" value="F:ubiquitin protein ligase activity"/>
    <property type="evidence" value="ECO:0007669"/>
    <property type="project" value="TreeGrafter"/>
</dbReference>
<dbReference type="SMART" id="SM00184">
    <property type="entry name" value="RING"/>
    <property type="match status" value="1"/>
</dbReference>
<dbReference type="GO" id="GO:0008270">
    <property type="term" value="F:zinc ion binding"/>
    <property type="evidence" value="ECO:0007669"/>
    <property type="project" value="UniProtKB-KW"/>
</dbReference>
<dbReference type="InterPro" id="IPR001841">
    <property type="entry name" value="Znf_RING"/>
</dbReference>
<dbReference type="GO" id="GO:0045121">
    <property type="term" value="C:membrane raft"/>
    <property type="evidence" value="ECO:0007669"/>
    <property type="project" value="TreeGrafter"/>
</dbReference>
<feature type="coiled-coil region" evidence="5">
    <location>
        <begin position="142"/>
        <end position="176"/>
    </location>
</feature>